<name>A0A9P6NF53_9BASI</name>
<dbReference type="Proteomes" id="UP000886653">
    <property type="component" value="Unassembled WGS sequence"/>
</dbReference>
<dbReference type="AlphaFoldDB" id="A0A9P6NF53"/>
<dbReference type="Gene3D" id="3.40.30.10">
    <property type="entry name" value="Glutaredoxin"/>
    <property type="match status" value="1"/>
</dbReference>
<dbReference type="Gene3D" id="1.20.1050.10">
    <property type="match status" value="1"/>
</dbReference>
<evidence type="ECO:0000313" key="3">
    <source>
        <dbReference type="Proteomes" id="UP000886653"/>
    </source>
</evidence>
<dbReference type="InterPro" id="IPR036249">
    <property type="entry name" value="Thioredoxin-like_sf"/>
</dbReference>
<evidence type="ECO:0000259" key="1">
    <source>
        <dbReference type="PROSITE" id="PS50404"/>
    </source>
</evidence>
<protein>
    <recommendedName>
        <fullName evidence="1">GST N-terminal domain-containing protein</fullName>
    </recommendedName>
</protein>
<dbReference type="SUPFAM" id="SSF140860">
    <property type="entry name" value="Pseudo ankyrin repeat-like"/>
    <property type="match status" value="1"/>
</dbReference>
<evidence type="ECO:0000313" key="2">
    <source>
        <dbReference type="EMBL" id="KAG0142878.1"/>
    </source>
</evidence>
<dbReference type="SUPFAM" id="SSF52833">
    <property type="entry name" value="Thioredoxin-like"/>
    <property type="match status" value="1"/>
</dbReference>
<dbReference type="GO" id="GO:0005737">
    <property type="term" value="C:cytoplasm"/>
    <property type="evidence" value="ECO:0007669"/>
    <property type="project" value="TreeGrafter"/>
</dbReference>
<sequence>MTLVLVGDQTSPFTQRTLFALHLKQIEFDYQESTIEQKSLDANTSNPTHYLPFLIYNHITVTGGSVNLIQFLEEAFPNHIPHLLSNDLIERSRQRLWSDYIRQFAVPLFIRTLRAPTDDTRSDALALSSLANTLDTYAQACQGPYFSGQNISLPDILIAPFLAHSTKAIARHINRNYSNTSEKFHNYSKSLLSISNPNIFFPTKLLLNNSIETDEGELAENVIESIPSPSSIKKRLPVEILSQIFTYLSDYELAETLGIPHTIPETPPWKDSTTSLDKSILTGSLQIVKTTYEVKHHRSFTQWGARVMIRFGFLNILDYLLKVEINQLHRICDYLLPELSSAWGRVDVLEWAIKSKFGIPKQLNENSIDEASRNGHVNILEWWKQSNLKLTYSINSLNLATQNSNLNVLNWWKCSGLELKIGNVLDFGLTLDSLNWWKKSGLNLNYSKLALYQASCQGNLNVLDWWLNESGLQLVFDKDVLIGSTKNGKVESLNWWSKSGLTIHFSFFDIEEAIEDCIDQKSKDVKDWWSARGLDLEGGASGWTTTRLLGNC</sequence>
<proteinExistence type="predicted"/>
<accession>A0A9P6NF53</accession>
<dbReference type="PANTHER" id="PTHR43968">
    <property type="match status" value="1"/>
</dbReference>
<dbReference type="OrthoDB" id="70387at2759"/>
<dbReference type="InterPro" id="IPR036282">
    <property type="entry name" value="Glutathione-S-Trfase_C_sf"/>
</dbReference>
<feature type="domain" description="GST N-terminal" evidence="1">
    <location>
        <begin position="1"/>
        <end position="80"/>
    </location>
</feature>
<dbReference type="PROSITE" id="PS50404">
    <property type="entry name" value="GST_NTER"/>
    <property type="match status" value="1"/>
</dbReference>
<reference evidence="2" key="1">
    <citation type="submission" date="2013-11" db="EMBL/GenBank/DDBJ databases">
        <title>Genome sequence of the fusiform rust pathogen reveals effectors for host alternation and coevolution with pine.</title>
        <authorList>
            <consortium name="DOE Joint Genome Institute"/>
            <person name="Smith K."/>
            <person name="Pendleton A."/>
            <person name="Kubisiak T."/>
            <person name="Anderson C."/>
            <person name="Salamov A."/>
            <person name="Aerts A."/>
            <person name="Riley R."/>
            <person name="Clum A."/>
            <person name="Lindquist E."/>
            <person name="Ence D."/>
            <person name="Campbell M."/>
            <person name="Kronenberg Z."/>
            <person name="Feau N."/>
            <person name="Dhillon B."/>
            <person name="Hamelin R."/>
            <person name="Burleigh J."/>
            <person name="Smith J."/>
            <person name="Yandell M."/>
            <person name="Nelson C."/>
            <person name="Grigoriev I."/>
            <person name="Davis J."/>
        </authorList>
    </citation>
    <scope>NUCLEOTIDE SEQUENCE</scope>
    <source>
        <strain evidence="2">G11</strain>
    </source>
</reference>
<dbReference type="InterPro" id="IPR004045">
    <property type="entry name" value="Glutathione_S-Trfase_N"/>
</dbReference>
<comment type="caution">
    <text evidence="2">The sequence shown here is derived from an EMBL/GenBank/DDBJ whole genome shotgun (WGS) entry which is preliminary data.</text>
</comment>
<dbReference type="PANTHER" id="PTHR43968:SF6">
    <property type="entry name" value="GLUTATHIONE S-TRANSFERASE OMEGA"/>
    <property type="match status" value="1"/>
</dbReference>
<dbReference type="InterPro" id="IPR040079">
    <property type="entry name" value="Glutathione_S-Trfase"/>
</dbReference>
<gene>
    <name evidence="2" type="ORF">CROQUDRAFT_97026</name>
</gene>
<keyword evidence="3" id="KW-1185">Reference proteome</keyword>
<organism evidence="2 3">
    <name type="scientific">Cronartium quercuum f. sp. fusiforme G11</name>
    <dbReference type="NCBI Taxonomy" id="708437"/>
    <lineage>
        <taxon>Eukaryota</taxon>
        <taxon>Fungi</taxon>
        <taxon>Dikarya</taxon>
        <taxon>Basidiomycota</taxon>
        <taxon>Pucciniomycotina</taxon>
        <taxon>Pucciniomycetes</taxon>
        <taxon>Pucciniales</taxon>
        <taxon>Coleosporiaceae</taxon>
        <taxon>Cronartium</taxon>
    </lineage>
</organism>
<dbReference type="InterPro" id="IPR050983">
    <property type="entry name" value="GST_Omega/HSP26"/>
</dbReference>
<dbReference type="EMBL" id="MU167335">
    <property type="protein sequence ID" value="KAG0142878.1"/>
    <property type="molecule type" value="Genomic_DNA"/>
</dbReference>
<dbReference type="SFLD" id="SFLDS00019">
    <property type="entry name" value="Glutathione_Transferase_(cytos"/>
    <property type="match status" value="1"/>
</dbReference>
<dbReference type="Pfam" id="PF13417">
    <property type="entry name" value="GST_N_3"/>
    <property type="match status" value="1"/>
</dbReference>
<dbReference type="SUPFAM" id="SSF47616">
    <property type="entry name" value="GST C-terminal domain-like"/>
    <property type="match status" value="1"/>
</dbReference>